<proteinExistence type="inferred from homology"/>
<dbReference type="Pfam" id="PF03795">
    <property type="entry name" value="YCII"/>
    <property type="match status" value="1"/>
</dbReference>
<dbReference type="InterPro" id="IPR011008">
    <property type="entry name" value="Dimeric_a/b-barrel"/>
</dbReference>
<dbReference type="InterPro" id="IPR051807">
    <property type="entry name" value="Sec-metab_biosynth-assoc"/>
</dbReference>
<dbReference type="NCBIfam" id="NF008473">
    <property type="entry name" value="PRK11370.1"/>
    <property type="match status" value="1"/>
</dbReference>
<dbReference type="PANTHER" id="PTHR33606:SF3">
    <property type="entry name" value="PROTEIN YCII"/>
    <property type="match status" value="1"/>
</dbReference>
<dbReference type="PANTHER" id="PTHR33606">
    <property type="entry name" value="PROTEIN YCII"/>
    <property type="match status" value="1"/>
</dbReference>
<dbReference type="Proteomes" id="UP001201273">
    <property type="component" value="Unassembled WGS sequence"/>
</dbReference>
<evidence type="ECO:0000259" key="2">
    <source>
        <dbReference type="Pfam" id="PF03795"/>
    </source>
</evidence>
<evidence type="ECO:0000256" key="1">
    <source>
        <dbReference type="ARBA" id="ARBA00007689"/>
    </source>
</evidence>
<name>A0ABS8WB69_9GAMM</name>
<evidence type="ECO:0000313" key="3">
    <source>
        <dbReference type="EMBL" id="MCE2595515.1"/>
    </source>
</evidence>
<dbReference type="InterPro" id="IPR005545">
    <property type="entry name" value="YCII"/>
</dbReference>
<dbReference type="EMBL" id="JAIMJA010000011">
    <property type="protein sequence ID" value="MCE2595515.1"/>
    <property type="molecule type" value="Genomic_DNA"/>
</dbReference>
<protein>
    <submittedName>
        <fullName evidence="3">YciI family protein</fullName>
    </submittedName>
</protein>
<feature type="domain" description="YCII-related" evidence="2">
    <location>
        <begin position="1"/>
        <end position="95"/>
    </location>
</feature>
<comment type="caution">
    <text evidence="3">The sequence shown here is derived from an EMBL/GenBank/DDBJ whole genome shotgun (WGS) entry which is preliminary data.</text>
</comment>
<comment type="similarity">
    <text evidence="1">Belongs to the YciI family.</text>
</comment>
<gene>
    <name evidence="3" type="ORF">K6Y31_11865</name>
</gene>
<sequence length="99" mass="10729">MWYSIYASDVANSLALRQQARPAHLARLEALNKEQRLLVAGPSPAVDNENPGDSGFTGSVVIAKFASIEEAKTWAEQDPYVAAGVYANVEVKPFKLVLP</sequence>
<keyword evidence="4" id="KW-1185">Reference proteome</keyword>
<dbReference type="RefSeq" id="WP_233052990.1">
    <property type="nucleotide sequence ID" value="NZ_JAIMJA010000011.1"/>
</dbReference>
<organism evidence="3 4">
    <name type="scientific">Motilimonas cestriensis</name>
    <dbReference type="NCBI Taxonomy" id="2742685"/>
    <lineage>
        <taxon>Bacteria</taxon>
        <taxon>Pseudomonadati</taxon>
        <taxon>Pseudomonadota</taxon>
        <taxon>Gammaproteobacteria</taxon>
        <taxon>Alteromonadales</taxon>
        <taxon>Alteromonadales genera incertae sedis</taxon>
        <taxon>Motilimonas</taxon>
    </lineage>
</organism>
<accession>A0ABS8WB69</accession>
<dbReference type="SUPFAM" id="SSF54909">
    <property type="entry name" value="Dimeric alpha+beta barrel"/>
    <property type="match status" value="1"/>
</dbReference>
<reference evidence="3 4" key="1">
    <citation type="journal article" date="2022" name="Environ. Microbiol. Rep.">
        <title>Eco-phylogenetic analyses reveal divergent evolution of vitamin B12 metabolism in the marine bacterial family 'Psychromonadaceae'.</title>
        <authorList>
            <person name="Jin X."/>
            <person name="Yang Y."/>
            <person name="Cao H."/>
            <person name="Gao B."/>
            <person name="Zhao Z."/>
        </authorList>
    </citation>
    <scope>NUCLEOTIDE SEQUENCE [LARGE SCALE GENOMIC DNA]</scope>
    <source>
        <strain evidence="3 4">MKS20</strain>
    </source>
</reference>
<dbReference type="Gene3D" id="3.30.70.1060">
    <property type="entry name" value="Dimeric alpha+beta barrel"/>
    <property type="match status" value="1"/>
</dbReference>
<evidence type="ECO:0000313" key="4">
    <source>
        <dbReference type="Proteomes" id="UP001201273"/>
    </source>
</evidence>